<dbReference type="Gene3D" id="3.20.20.70">
    <property type="entry name" value="Aldolase class I"/>
    <property type="match status" value="1"/>
</dbReference>
<dbReference type="EMBL" id="PDPS01000055">
    <property type="protein sequence ID" value="PID55616.1"/>
    <property type="molecule type" value="Genomic_DNA"/>
</dbReference>
<dbReference type="Gene3D" id="2.40.30.10">
    <property type="entry name" value="Translation factors"/>
    <property type="match status" value="1"/>
</dbReference>
<evidence type="ECO:0000313" key="6">
    <source>
        <dbReference type="Proteomes" id="UP000229740"/>
    </source>
</evidence>
<evidence type="ECO:0000259" key="4">
    <source>
        <dbReference type="PROSITE" id="PS51384"/>
    </source>
</evidence>
<dbReference type="PANTHER" id="PTHR43513:SF3">
    <property type="entry name" value="DIHYDROOROTATE DEHYDROGENASE B (NAD(+)), ELECTRON TRANSFER SUBUNIT-RELATED"/>
    <property type="match status" value="1"/>
</dbReference>
<dbReference type="PROSITE" id="PS00912">
    <property type="entry name" value="DHODEHASE_2"/>
    <property type="match status" value="1"/>
</dbReference>
<dbReference type="PROSITE" id="PS00911">
    <property type="entry name" value="DHODEHASE_1"/>
    <property type="match status" value="1"/>
</dbReference>
<dbReference type="GO" id="GO:0051537">
    <property type="term" value="F:2 iron, 2 sulfur cluster binding"/>
    <property type="evidence" value="ECO:0007669"/>
    <property type="project" value="InterPro"/>
</dbReference>
<dbReference type="PANTHER" id="PTHR43513">
    <property type="entry name" value="DIHYDROOROTATE DEHYDROGENASE B (NAD(+)), ELECTRON TRANSFER SUBUNIT"/>
    <property type="match status" value="1"/>
</dbReference>
<dbReference type="InterPro" id="IPR039261">
    <property type="entry name" value="FNR_nucleotide-bd"/>
</dbReference>
<dbReference type="GO" id="GO:0044205">
    <property type="term" value="P:'de novo' UMP biosynthetic process"/>
    <property type="evidence" value="ECO:0007669"/>
    <property type="project" value="UniProtKB-UniPathway"/>
</dbReference>
<dbReference type="InterPro" id="IPR050353">
    <property type="entry name" value="PyrK_electron_transfer"/>
</dbReference>
<protein>
    <submittedName>
        <fullName evidence="5">Dihydroorotate dehydrogenase</fullName>
    </submittedName>
</protein>
<dbReference type="Pfam" id="PF01180">
    <property type="entry name" value="DHO_dh"/>
    <property type="match status" value="1"/>
</dbReference>
<comment type="cofactor">
    <cofactor evidence="1">
        <name>FMN</name>
        <dbReference type="ChEBI" id="CHEBI:58210"/>
    </cofactor>
</comment>
<evidence type="ECO:0000256" key="2">
    <source>
        <dbReference type="ARBA" id="ARBA00004725"/>
    </source>
</evidence>
<name>A0A2G6E0L6_9BACT</name>
<accession>A0A2G6E0L6</accession>
<dbReference type="UniPathway" id="UPA00070"/>
<dbReference type="GO" id="GO:0004152">
    <property type="term" value="F:dihydroorotate dehydrogenase activity"/>
    <property type="evidence" value="ECO:0007669"/>
    <property type="project" value="UniProtKB-ARBA"/>
</dbReference>
<keyword evidence="3" id="KW-0560">Oxidoreductase</keyword>
<reference evidence="5 6" key="1">
    <citation type="submission" date="2017-10" db="EMBL/GenBank/DDBJ databases">
        <title>Novel microbial diversity and functional potential in the marine mammal oral microbiome.</title>
        <authorList>
            <person name="Dudek N.K."/>
            <person name="Sun C.L."/>
            <person name="Burstein D."/>
            <person name="Kantor R.S."/>
            <person name="Aliaga Goltsman D.S."/>
            <person name="Bik E.M."/>
            <person name="Thomas B.C."/>
            <person name="Banfield J.F."/>
            <person name="Relman D.A."/>
        </authorList>
    </citation>
    <scope>NUCLEOTIDE SEQUENCE [LARGE SCALE GENOMIC DNA]</scope>
    <source>
        <strain evidence="5">DOLZORAL124_49_17</strain>
    </source>
</reference>
<dbReference type="InterPro" id="IPR006058">
    <property type="entry name" value="2Fe2S_fd_BS"/>
</dbReference>
<dbReference type="PROSITE" id="PS00197">
    <property type="entry name" value="2FE2S_FER_1"/>
    <property type="match status" value="1"/>
</dbReference>
<dbReference type="InterPro" id="IPR005720">
    <property type="entry name" value="Dihydroorotate_DH_cat"/>
</dbReference>
<dbReference type="GO" id="GO:0006207">
    <property type="term" value="P:'de novo' pyrimidine nucleobase biosynthetic process"/>
    <property type="evidence" value="ECO:0007669"/>
    <property type="project" value="InterPro"/>
</dbReference>
<sequence length="535" mass="57252">MKAHTFLGKKISGPFTIPSGVIATSVNILERIAREIPEIGVLTTKSIGPYPREGHREPVYTQYAPGCFMNAVGLTNPGAEEFSKQLELVSLPTDRFLLISIFGAVIEEYVKTAQILAPYADGLELNLSCPNARGLGVAFGQDPDMVREITRAVSVAVNLPVIPKLTPNVANISEIARAAVEGGAAAICGINSLGPGCYTVDGHPVLTNTYGGMCGKGILPIGLKCLREIAQAVDVPLIGCGGISSAADVREYQQAGASIFGVGTALTGLSTPKLQYFFAALQQDLDKGTNTAVQQLSTVDLSFSSYRLRQHIKPADDLSLLIFDGEIDVQPGQFIFVWIPGEGEKPFSVLDDRPFTLSIQRQGCFSETLCQLEVGATVYVRGPYGVAAVPSARRKTLLVCGGSGLAALYLIAKRHPSSTSIFMGARDSRHLFYLEEARNVADVHIATEDGSLGCQGLVTELLEKHLAQYAGNDPLLFYNCGPEKMLEVALEIEQRYAAREHIYNSIDYVTKCGVGICGSCAAPNGERLCVDGPFL</sequence>
<dbReference type="SUPFAM" id="SSF52343">
    <property type="entry name" value="Ferredoxin reductase-like, C-terminal NADP-linked domain"/>
    <property type="match status" value="1"/>
</dbReference>
<gene>
    <name evidence="5" type="ORF">CSB45_15135</name>
</gene>
<dbReference type="Gene3D" id="3.40.50.80">
    <property type="entry name" value="Nucleotide-binding domain of ferredoxin-NADP reductase (FNR) module"/>
    <property type="match status" value="1"/>
</dbReference>
<comment type="pathway">
    <text evidence="2">Pyrimidine metabolism; UMP biosynthesis via de novo pathway.</text>
</comment>
<dbReference type="SUPFAM" id="SSF63380">
    <property type="entry name" value="Riboflavin synthase domain-like"/>
    <property type="match status" value="1"/>
</dbReference>
<organism evidence="5 6">
    <name type="scientific">candidate division KSB3 bacterium</name>
    <dbReference type="NCBI Taxonomy" id="2044937"/>
    <lineage>
        <taxon>Bacteria</taxon>
        <taxon>candidate division KSB3</taxon>
    </lineage>
</organism>
<evidence type="ECO:0000313" key="5">
    <source>
        <dbReference type="EMBL" id="PID55616.1"/>
    </source>
</evidence>
<evidence type="ECO:0000256" key="3">
    <source>
        <dbReference type="ARBA" id="ARBA00023002"/>
    </source>
</evidence>
<dbReference type="GO" id="GO:0005737">
    <property type="term" value="C:cytoplasm"/>
    <property type="evidence" value="ECO:0007669"/>
    <property type="project" value="InterPro"/>
</dbReference>
<proteinExistence type="predicted"/>
<dbReference type="InterPro" id="IPR017938">
    <property type="entry name" value="Riboflavin_synthase-like_b-brl"/>
</dbReference>
<dbReference type="AlphaFoldDB" id="A0A2G6E0L6"/>
<comment type="caution">
    <text evidence="5">The sequence shown here is derived from an EMBL/GenBank/DDBJ whole genome shotgun (WGS) entry which is preliminary data.</text>
</comment>
<dbReference type="InterPro" id="IPR017927">
    <property type="entry name" value="FAD-bd_FR_type"/>
</dbReference>
<dbReference type="InterPro" id="IPR013785">
    <property type="entry name" value="Aldolase_TIM"/>
</dbReference>
<dbReference type="PROSITE" id="PS51384">
    <property type="entry name" value="FAD_FR"/>
    <property type="match status" value="1"/>
</dbReference>
<dbReference type="InterPro" id="IPR001295">
    <property type="entry name" value="Dihydroorotate_DH_CS"/>
</dbReference>
<evidence type="ECO:0000256" key="1">
    <source>
        <dbReference type="ARBA" id="ARBA00001917"/>
    </source>
</evidence>
<dbReference type="SUPFAM" id="SSF51395">
    <property type="entry name" value="FMN-linked oxidoreductases"/>
    <property type="match status" value="1"/>
</dbReference>
<feature type="domain" description="FAD-binding FR-type" evidence="4">
    <location>
        <begin position="301"/>
        <end position="390"/>
    </location>
</feature>
<dbReference type="Proteomes" id="UP000229740">
    <property type="component" value="Unassembled WGS sequence"/>
</dbReference>